<protein>
    <submittedName>
        <fullName evidence="1">Uncharacterized protein</fullName>
    </submittedName>
</protein>
<evidence type="ECO:0000313" key="1">
    <source>
        <dbReference type="EMBL" id="KAJ9656331.1"/>
    </source>
</evidence>
<proteinExistence type="predicted"/>
<evidence type="ECO:0000313" key="2">
    <source>
        <dbReference type="Proteomes" id="UP001172386"/>
    </source>
</evidence>
<dbReference type="EMBL" id="JAPDRQ010000079">
    <property type="protein sequence ID" value="KAJ9656331.1"/>
    <property type="molecule type" value="Genomic_DNA"/>
</dbReference>
<sequence>MSYYVTGVGELADVIANDADSSLALYKRFDKLGARDLLYYQSELSELLAEQETYDREDANQYRIIGGPYKDIKLNSQDWPTLRESATQDARWKARMELAVTIRKTLKDYSELDQLLSHP</sequence>
<accession>A0ACC3A7A6</accession>
<comment type="caution">
    <text evidence="1">The sequence shown here is derived from an EMBL/GenBank/DDBJ whole genome shotgun (WGS) entry which is preliminary data.</text>
</comment>
<organism evidence="1 2">
    <name type="scientific">Neophaeococcomyces mojaviensis</name>
    <dbReference type="NCBI Taxonomy" id="3383035"/>
    <lineage>
        <taxon>Eukaryota</taxon>
        <taxon>Fungi</taxon>
        <taxon>Dikarya</taxon>
        <taxon>Ascomycota</taxon>
        <taxon>Pezizomycotina</taxon>
        <taxon>Eurotiomycetes</taxon>
        <taxon>Chaetothyriomycetidae</taxon>
        <taxon>Chaetothyriales</taxon>
        <taxon>Chaetothyriales incertae sedis</taxon>
        <taxon>Neophaeococcomyces</taxon>
    </lineage>
</organism>
<keyword evidence="2" id="KW-1185">Reference proteome</keyword>
<name>A0ACC3A7A6_9EURO</name>
<dbReference type="Proteomes" id="UP001172386">
    <property type="component" value="Unassembled WGS sequence"/>
</dbReference>
<reference evidence="1" key="1">
    <citation type="submission" date="2022-10" db="EMBL/GenBank/DDBJ databases">
        <title>Culturing micro-colonial fungi from biological soil crusts in the Mojave desert and describing Neophaeococcomyces mojavensis, and introducing the new genera and species Taxawa tesnikishii.</title>
        <authorList>
            <person name="Kurbessoian T."/>
            <person name="Stajich J.E."/>
        </authorList>
    </citation>
    <scope>NUCLEOTIDE SEQUENCE</scope>
    <source>
        <strain evidence="1">JES_112</strain>
    </source>
</reference>
<gene>
    <name evidence="1" type="ORF">H2198_005014</name>
</gene>